<protein>
    <submittedName>
        <fullName evidence="2">TraB/GumN family protein</fullName>
    </submittedName>
</protein>
<gene>
    <name evidence="2" type="ORF">C5F48_02725</name>
</gene>
<dbReference type="InterPro" id="IPR002816">
    <property type="entry name" value="TraB/PrgY/GumN_fam"/>
</dbReference>
<dbReference type="PANTHER" id="PTHR40590:SF1">
    <property type="entry name" value="CYTOPLASMIC PROTEIN"/>
    <property type="match status" value="1"/>
</dbReference>
<dbReference type="RefSeq" id="WP_107662373.1">
    <property type="nucleotide sequence ID" value="NZ_PZKG01000007.1"/>
</dbReference>
<keyword evidence="1" id="KW-0732">Signal</keyword>
<dbReference type="EMBL" id="PZKG01000007">
    <property type="protein sequence ID" value="PTE23265.1"/>
    <property type="molecule type" value="Genomic_DNA"/>
</dbReference>
<name>A0A2T4JZB8_9RHOB</name>
<dbReference type="InterPro" id="IPR047111">
    <property type="entry name" value="YbaP-like"/>
</dbReference>
<keyword evidence="3" id="KW-1185">Reference proteome</keyword>
<dbReference type="PANTHER" id="PTHR40590">
    <property type="entry name" value="CYTOPLASMIC PROTEIN-RELATED"/>
    <property type="match status" value="1"/>
</dbReference>
<evidence type="ECO:0000313" key="3">
    <source>
        <dbReference type="Proteomes" id="UP000241010"/>
    </source>
</evidence>
<feature type="signal peptide" evidence="1">
    <location>
        <begin position="1"/>
        <end position="20"/>
    </location>
</feature>
<dbReference type="AlphaFoldDB" id="A0A2T4JZB8"/>
<dbReference type="PROSITE" id="PS51257">
    <property type="entry name" value="PROKAR_LIPOPROTEIN"/>
    <property type="match status" value="1"/>
</dbReference>
<accession>A0A2T4JZB8</accession>
<organism evidence="2 3">
    <name type="scientific">Cereibacter changlensis JA139</name>
    <dbReference type="NCBI Taxonomy" id="1188249"/>
    <lineage>
        <taxon>Bacteria</taxon>
        <taxon>Pseudomonadati</taxon>
        <taxon>Pseudomonadota</taxon>
        <taxon>Alphaproteobacteria</taxon>
        <taxon>Rhodobacterales</taxon>
        <taxon>Paracoccaceae</taxon>
        <taxon>Cereibacter</taxon>
    </lineage>
</organism>
<dbReference type="Pfam" id="PF01963">
    <property type="entry name" value="TraB_PrgY_gumN"/>
    <property type="match status" value="1"/>
</dbReference>
<evidence type="ECO:0000256" key="1">
    <source>
        <dbReference type="SAM" id="SignalP"/>
    </source>
</evidence>
<dbReference type="CDD" id="cd14789">
    <property type="entry name" value="Tiki"/>
    <property type="match status" value="1"/>
</dbReference>
<dbReference type="OrthoDB" id="9806326at2"/>
<proteinExistence type="predicted"/>
<evidence type="ECO:0000313" key="2">
    <source>
        <dbReference type="EMBL" id="PTE23265.1"/>
    </source>
</evidence>
<feature type="chain" id="PRO_5015762712" evidence="1">
    <location>
        <begin position="21"/>
        <end position="328"/>
    </location>
</feature>
<dbReference type="Proteomes" id="UP000241010">
    <property type="component" value="Unassembled WGS sequence"/>
</dbReference>
<sequence length="328" mass="35525">MRRLLPLAFAFALLCGPTVAACDGENLVEALPQAQRAELEAAVAAQPFPEGNFWRATRGGQVLHLIGTYHLDDPRHAATLAAVASRIEAATVLLVEAGPEEEAALQAAMAENPALLISEGATLPELLSEPEWRTLAEAMRARGIPPFVAAKFQPWYVSMMLGIPACAMQGIGAQNGLDRQLMRAADDAGVPVRALEPFDTVFTLFEHLTEEEQLSMLRSSLPLEARGADYAVTLADAYFAGESRQVWELMRITSHELPGYTAESADAEFARMEEAVIFERNRDWLPVIEAALAEGPVVVAFGALHLPGRDGILSLLEREGFTLEALPL</sequence>
<comment type="caution">
    <text evidence="2">The sequence shown here is derived from an EMBL/GenBank/DDBJ whole genome shotgun (WGS) entry which is preliminary data.</text>
</comment>
<reference evidence="2 3" key="1">
    <citation type="submission" date="2018-03" db="EMBL/GenBank/DDBJ databases">
        <title>Cereibacter changlensis.</title>
        <authorList>
            <person name="Meyer T.E."/>
            <person name="Miller S."/>
            <person name="Lodha T."/>
            <person name="Gandham S."/>
            <person name="Chintalapati S."/>
            <person name="Chintalapati V.R."/>
        </authorList>
    </citation>
    <scope>NUCLEOTIDE SEQUENCE [LARGE SCALE GENOMIC DNA]</scope>
    <source>
        <strain evidence="2 3">JA139</strain>
    </source>
</reference>